<dbReference type="PANTHER" id="PTHR12506:SF75">
    <property type="entry name" value="ZINC FINGER CCCH DOMAIN-CONTAINING PROTEIN 67-LIKE"/>
    <property type="match status" value="1"/>
</dbReference>
<gene>
    <name evidence="8" type="ORF">CTI12_AA079240</name>
</gene>
<feature type="domain" description="C3H1-type" evidence="7">
    <location>
        <begin position="304"/>
        <end position="332"/>
    </location>
</feature>
<dbReference type="PROSITE" id="PS50103">
    <property type="entry name" value="ZF_C3H1"/>
    <property type="match status" value="4"/>
</dbReference>
<dbReference type="Gene3D" id="4.10.1000.10">
    <property type="entry name" value="Zinc finger, CCCH-type"/>
    <property type="match status" value="1"/>
</dbReference>
<dbReference type="OrthoDB" id="411372at2759"/>
<evidence type="ECO:0000256" key="6">
    <source>
        <dbReference type="SAM" id="MobiDB-lite"/>
    </source>
</evidence>
<keyword evidence="4" id="KW-0238">DNA-binding</keyword>
<dbReference type="STRING" id="35608.A0A2U1PQD4"/>
<dbReference type="EMBL" id="PKPP01000859">
    <property type="protein sequence ID" value="PWA87973.1"/>
    <property type="molecule type" value="Genomic_DNA"/>
</dbReference>
<dbReference type="InterPro" id="IPR036855">
    <property type="entry name" value="Znf_CCCH_sf"/>
</dbReference>
<dbReference type="GO" id="GO:0003729">
    <property type="term" value="F:mRNA binding"/>
    <property type="evidence" value="ECO:0007669"/>
    <property type="project" value="TreeGrafter"/>
</dbReference>
<evidence type="ECO:0000256" key="2">
    <source>
        <dbReference type="ARBA" id="ARBA00022771"/>
    </source>
</evidence>
<evidence type="ECO:0000259" key="7">
    <source>
        <dbReference type="PROSITE" id="PS50103"/>
    </source>
</evidence>
<proteinExistence type="predicted"/>
<dbReference type="Gene3D" id="2.30.30.1190">
    <property type="match status" value="1"/>
</dbReference>
<keyword evidence="2 5" id="KW-0863">Zinc-finger</keyword>
<accession>A0A2U1PQD4</accession>
<dbReference type="GO" id="GO:0003677">
    <property type="term" value="F:DNA binding"/>
    <property type="evidence" value="ECO:0007669"/>
    <property type="project" value="UniProtKB-KW"/>
</dbReference>
<feature type="region of interest" description="Disordered" evidence="6">
    <location>
        <begin position="41"/>
        <end position="69"/>
    </location>
</feature>
<name>A0A2U1PQD4_ARTAN</name>
<organism evidence="8 9">
    <name type="scientific">Artemisia annua</name>
    <name type="common">Sweet wormwood</name>
    <dbReference type="NCBI Taxonomy" id="35608"/>
    <lineage>
        <taxon>Eukaryota</taxon>
        <taxon>Viridiplantae</taxon>
        <taxon>Streptophyta</taxon>
        <taxon>Embryophyta</taxon>
        <taxon>Tracheophyta</taxon>
        <taxon>Spermatophyta</taxon>
        <taxon>Magnoliopsida</taxon>
        <taxon>eudicotyledons</taxon>
        <taxon>Gunneridae</taxon>
        <taxon>Pentapetalae</taxon>
        <taxon>asterids</taxon>
        <taxon>campanulids</taxon>
        <taxon>Asterales</taxon>
        <taxon>Asteraceae</taxon>
        <taxon>Asteroideae</taxon>
        <taxon>Anthemideae</taxon>
        <taxon>Artemisiinae</taxon>
        <taxon>Artemisia</taxon>
    </lineage>
</organism>
<feature type="domain" description="C3H1-type" evidence="7">
    <location>
        <begin position="165"/>
        <end position="193"/>
    </location>
</feature>
<evidence type="ECO:0000313" key="9">
    <source>
        <dbReference type="Proteomes" id="UP000245207"/>
    </source>
</evidence>
<dbReference type="AlphaFoldDB" id="A0A2U1PQD4"/>
<feature type="domain" description="C3H1-type" evidence="7">
    <location>
        <begin position="121"/>
        <end position="148"/>
    </location>
</feature>
<dbReference type="Pfam" id="PF00642">
    <property type="entry name" value="zf-CCCH"/>
    <property type="match status" value="3"/>
</dbReference>
<reference evidence="8 9" key="1">
    <citation type="journal article" date="2018" name="Mol. Plant">
        <title>The genome of Artemisia annua provides insight into the evolution of Asteraceae family and artemisinin biosynthesis.</title>
        <authorList>
            <person name="Shen Q."/>
            <person name="Zhang L."/>
            <person name="Liao Z."/>
            <person name="Wang S."/>
            <person name="Yan T."/>
            <person name="Shi P."/>
            <person name="Liu M."/>
            <person name="Fu X."/>
            <person name="Pan Q."/>
            <person name="Wang Y."/>
            <person name="Lv Z."/>
            <person name="Lu X."/>
            <person name="Zhang F."/>
            <person name="Jiang W."/>
            <person name="Ma Y."/>
            <person name="Chen M."/>
            <person name="Hao X."/>
            <person name="Li L."/>
            <person name="Tang Y."/>
            <person name="Lv G."/>
            <person name="Zhou Y."/>
            <person name="Sun X."/>
            <person name="Brodelius P.E."/>
            <person name="Rose J.K.C."/>
            <person name="Tang K."/>
        </authorList>
    </citation>
    <scope>NUCLEOTIDE SEQUENCE [LARGE SCALE GENOMIC DNA]</scope>
    <source>
        <strain evidence="9">cv. Huhao1</strain>
        <tissue evidence="8">Leaf</tissue>
    </source>
</reference>
<dbReference type="GO" id="GO:0008270">
    <property type="term" value="F:zinc ion binding"/>
    <property type="evidence" value="ECO:0007669"/>
    <property type="project" value="UniProtKB-KW"/>
</dbReference>
<keyword evidence="9" id="KW-1185">Reference proteome</keyword>
<dbReference type="Proteomes" id="UP000245207">
    <property type="component" value="Unassembled WGS sequence"/>
</dbReference>
<sequence length="358" mass="39789">MVNTGDEGIKNKFFCDLERLFPQEPEVDGLVQDFQNVGLESSQTDSSLHNSSDSGYNGDDSNEESNIKHPIRPHAEDCSFFVKTGTCKFGLKCKFNHPVSTNHMDDCEIANGNGVGSPSKTLSDVPCKFYSAGVCKYGQFCRFNHPKSEAEKYPPELNVLGLPKRLGKTECSFYMRTGMCDYGTFCRFDHPDPIFVLHSEQECSVVKGKSMCNHKEGLELTDAGYVLHYSEATQLNRSVPMITADSFMYMYPNCVLDGYQAPEYMEMRSSSSPPAANVEIVEDYTKDTPKRETCVLNDVGLPIRPGKSVCWNFKNLGLCKLGRTCAFDHPKKHSSAYGSTESLSTGKTQETQMSTAQG</sequence>
<dbReference type="SUPFAM" id="SSF90229">
    <property type="entry name" value="CCCH zinc finger"/>
    <property type="match status" value="4"/>
</dbReference>
<dbReference type="SMART" id="SM00356">
    <property type="entry name" value="ZnF_C3H1"/>
    <property type="match status" value="4"/>
</dbReference>
<feature type="zinc finger region" description="C3H1-type" evidence="5">
    <location>
        <begin position="165"/>
        <end position="193"/>
    </location>
</feature>
<evidence type="ECO:0000256" key="5">
    <source>
        <dbReference type="PROSITE-ProRule" id="PRU00723"/>
    </source>
</evidence>
<feature type="zinc finger region" description="C3H1-type" evidence="5">
    <location>
        <begin position="304"/>
        <end position="332"/>
    </location>
</feature>
<feature type="zinc finger region" description="C3H1-type" evidence="5">
    <location>
        <begin position="72"/>
        <end position="100"/>
    </location>
</feature>
<feature type="compositionally biased region" description="Low complexity" evidence="6">
    <location>
        <begin position="50"/>
        <end position="59"/>
    </location>
</feature>
<dbReference type="Pfam" id="PF14608">
    <property type="entry name" value="zf-CCCH_2"/>
    <property type="match status" value="1"/>
</dbReference>
<dbReference type="PANTHER" id="PTHR12506">
    <property type="entry name" value="PROTEIN PHOSPHATASE RELATED"/>
    <property type="match status" value="1"/>
</dbReference>
<dbReference type="InterPro" id="IPR000571">
    <property type="entry name" value="Znf_CCCH"/>
</dbReference>
<comment type="caution">
    <text evidence="8">The sequence shown here is derived from an EMBL/GenBank/DDBJ whole genome shotgun (WGS) entry which is preliminary data.</text>
</comment>
<feature type="compositionally biased region" description="Polar residues" evidence="6">
    <location>
        <begin position="336"/>
        <end position="358"/>
    </location>
</feature>
<keyword evidence="1 5" id="KW-0479">Metal-binding</keyword>
<evidence type="ECO:0000256" key="4">
    <source>
        <dbReference type="ARBA" id="ARBA00023125"/>
    </source>
</evidence>
<feature type="zinc finger region" description="C3H1-type" evidence="5">
    <location>
        <begin position="121"/>
        <end position="148"/>
    </location>
</feature>
<evidence type="ECO:0000313" key="8">
    <source>
        <dbReference type="EMBL" id="PWA87973.1"/>
    </source>
</evidence>
<keyword evidence="3 5" id="KW-0862">Zinc</keyword>
<feature type="region of interest" description="Disordered" evidence="6">
    <location>
        <begin position="331"/>
        <end position="358"/>
    </location>
</feature>
<evidence type="ECO:0000256" key="1">
    <source>
        <dbReference type="ARBA" id="ARBA00022723"/>
    </source>
</evidence>
<feature type="domain" description="C3H1-type" evidence="7">
    <location>
        <begin position="72"/>
        <end position="100"/>
    </location>
</feature>
<protein>
    <submittedName>
        <fullName evidence="8">Zinc finger, CCCH-type</fullName>
    </submittedName>
</protein>
<dbReference type="InterPro" id="IPR050974">
    <property type="entry name" value="Plant_ZF_CCCH"/>
</dbReference>
<evidence type="ECO:0000256" key="3">
    <source>
        <dbReference type="ARBA" id="ARBA00022833"/>
    </source>
</evidence>